<dbReference type="PANTHER" id="PTHR43072">
    <property type="entry name" value="N-ACETYLTRANSFERASE"/>
    <property type="match status" value="1"/>
</dbReference>
<proteinExistence type="predicted"/>
<dbReference type="PROSITE" id="PS51186">
    <property type="entry name" value="GNAT"/>
    <property type="match status" value="1"/>
</dbReference>
<comment type="caution">
    <text evidence="2">The sequence shown here is derived from an EMBL/GenBank/DDBJ whole genome shotgun (WGS) entry which is preliminary data.</text>
</comment>
<name>A0A6P2CAB8_9NOCA</name>
<dbReference type="InterPro" id="IPR000182">
    <property type="entry name" value="GNAT_dom"/>
</dbReference>
<keyword evidence="2" id="KW-0808">Transferase</keyword>
<reference evidence="2 3" key="1">
    <citation type="submission" date="2018-07" db="EMBL/GenBank/DDBJ databases">
        <title>Genome sequence of Rhodococcus rhodnii ATCC 35071 from Rhodnius prolixus.</title>
        <authorList>
            <person name="Patel V."/>
            <person name="Vogel K.J."/>
        </authorList>
    </citation>
    <scope>NUCLEOTIDE SEQUENCE [LARGE SCALE GENOMIC DNA]</scope>
    <source>
        <strain evidence="2 3">ATCC 35071</strain>
    </source>
</reference>
<dbReference type="Pfam" id="PF13420">
    <property type="entry name" value="Acetyltransf_4"/>
    <property type="match status" value="1"/>
</dbReference>
<dbReference type="Proteomes" id="UP000471120">
    <property type="component" value="Unassembled WGS sequence"/>
</dbReference>
<sequence length="184" mass="20308">MCRMIRIRDARATDAAACADVYRPYVVDTAITFEDVPPTDAEMGERITRAQHRHAWLVAEDDGGTDGGGKIVGYAYAGPFKERVAYRWSCEVSVYLERGLRRTGAGRALYEALFARLEERGFLVAVAVITVPNEPSIGLHTALGFEPVGTFRRIGFKHGEWRDVEWMQRPLGAGPGSPTPAAPR</sequence>
<evidence type="ECO:0000313" key="2">
    <source>
        <dbReference type="EMBL" id="TXG89714.1"/>
    </source>
</evidence>
<gene>
    <name evidence="2" type="ORF">DW322_05150</name>
</gene>
<dbReference type="GO" id="GO:0016747">
    <property type="term" value="F:acyltransferase activity, transferring groups other than amino-acyl groups"/>
    <property type="evidence" value="ECO:0007669"/>
    <property type="project" value="InterPro"/>
</dbReference>
<dbReference type="PANTHER" id="PTHR43072:SF8">
    <property type="entry name" value="ACYLTRANSFERASE FABY-RELATED"/>
    <property type="match status" value="1"/>
</dbReference>
<dbReference type="AlphaFoldDB" id="A0A6P2CAB8"/>
<dbReference type="EMBL" id="QRCM01000001">
    <property type="protein sequence ID" value="TXG89714.1"/>
    <property type="molecule type" value="Genomic_DNA"/>
</dbReference>
<dbReference type="SUPFAM" id="SSF55729">
    <property type="entry name" value="Acyl-CoA N-acyltransferases (Nat)"/>
    <property type="match status" value="1"/>
</dbReference>
<feature type="domain" description="N-acetyltransferase" evidence="1">
    <location>
        <begin position="5"/>
        <end position="172"/>
    </location>
</feature>
<organism evidence="2 3">
    <name type="scientific">Rhodococcus rhodnii</name>
    <dbReference type="NCBI Taxonomy" id="38312"/>
    <lineage>
        <taxon>Bacteria</taxon>
        <taxon>Bacillati</taxon>
        <taxon>Actinomycetota</taxon>
        <taxon>Actinomycetes</taxon>
        <taxon>Mycobacteriales</taxon>
        <taxon>Nocardiaceae</taxon>
        <taxon>Rhodococcus</taxon>
    </lineage>
</organism>
<protein>
    <submittedName>
        <fullName evidence="2">N-acetyltransferase</fullName>
    </submittedName>
</protein>
<evidence type="ECO:0000259" key="1">
    <source>
        <dbReference type="PROSITE" id="PS51186"/>
    </source>
</evidence>
<accession>A0A6P2CAB8</accession>
<dbReference type="InterPro" id="IPR016181">
    <property type="entry name" value="Acyl_CoA_acyltransferase"/>
</dbReference>
<dbReference type="Gene3D" id="3.40.630.30">
    <property type="match status" value="1"/>
</dbReference>
<evidence type="ECO:0000313" key="3">
    <source>
        <dbReference type="Proteomes" id="UP000471120"/>
    </source>
</evidence>